<dbReference type="Proteomes" id="UP000059680">
    <property type="component" value="Chromosome 4"/>
</dbReference>
<evidence type="ECO:0000313" key="2">
    <source>
        <dbReference type="EMBL" id="BAS91789.1"/>
    </source>
</evidence>
<dbReference type="EMBL" id="AP014960">
    <property type="protein sequence ID" value="BAS91789.1"/>
    <property type="molecule type" value="Genomic_DNA"/>
</dbReference>
<accession>A0A0P0WH06</accession>
<name>A0A0P0WH06_ORYSJ</name>
<feature type="region of interest" description="Disordered" evidence="1">
    <location>
        <begin position="121"/>
        <end position="143"/>
    </location>
</feature>
<sequence length="1066" mass="116961">DGRLLAAEARMAEEVQPHHHRHHLERRDVEHHRDDEREQDEDGGGTGVAPAEQRLGALPLRGQVTHHRLHPPGHAPQPVVPHPHHVPGLAGGERVELLVQLVRVHLLRLRVRQRRVHVRRLPRPPPVVPHPDDEQVEEDGGEDQLRVAHQDEEQHVHQDGGHRVLPLADPIHPPRHRHRPGEERRHPLEVGLAPTQAEHVGVHVQHVLHHLTVQRGLRATQPRRHHLHRLEPQVVHLQHRDGVGVVHLGQQRLPVHGQHVGPRRAREPHRQVELPGLLQAPRRQRHQRVEVGVHALRLQRRQPHPHLADPLVLGVPAPRQVAVVEHRHRHHRAQVEHLPRVLLVPPGRRRPHQRPRPHPLRPVLGHAVGALPARQVPRPEDAQLQDPDRALPQLLRRRLQVAAVVRRLVQHVVRRLQAQPQVDLARERRLELRRLRRRGLVRRQRPRQAEPLGLDRLGQVVARHVGRRHRDDHAPHRLVPPRRHALLHRHHQRLVERLRGHEQELLVPHRVGRPLRPRPPRLPAQLYLDDGRCQRAALLGGDEVLRRDGHHLEVDELGGVVHLGARAGEAVKGDGVGVRVPGLRERLVGLRAVPDGEHDLAVANLLAGAVGEAVPLRGEGAVGRDAVGDVGHVEDNAADEVVLEDVLVLDDHLKLAGLQVIAGEGEDLAPHRVGVLLEVAGDALEVAEPDLDVGVERAGDVHVGEVARLDHAHVQVRHGLHHVVGGGDLGRGGHRGAWAHLGRQRRLGLHQAERRGGRPGGGAGRARHDHGLAWRRWRRGHRVERGTPGLRGGGGGGLDGDGAEHTRRLVVVGGLALGLRLRGRWLRLRLRLSMGKGGRRPAVGLLGGDGLGRLVLVVVDSGSRRRIRGVVGDEVESEGDVAGDAGEEAALLERVALEEGVLRGGGEGGSGDADAAEEGVEAGGVVVGEAAIVVDGDVDGEGGEAGGVADVEHEGVVPLRGTIGGLGRGALLLPVELHLYERVAGAGAVLGRKLRRVQYLHAHLHAASLLALYSSAIPSSASAGMLWSNSRRNWRGMGGVGEHINRAERHLPTLCLAVDMISIHPQ</sequence>
<feature type="region of interest" description="Disordered" evidence="1">
    <location>
        <begin position="155"/>
        <end position="184"/>
    </location>
</feature>
<evidence type="ECO:0000313" key="3">
    <source>
        <dbReference type="Proteomes" id="UP000059680"/>
    </source>
</evidence>
<dbReference type="FunCoup" id="A0A0P0WH06">
    <property type="interactions" value="2"/>
</dbReference>
<protein>
    <submittedName>
        <fullName evidence="2">Os04g0691750 protein</fullName>
    </submittedName>
</protein>
<gene>
    <name evidence="2" type="ordered locus">Os04g0691750</name>
    <name evidence="2" type="ORF">OSNPB_040691750</name>
</gene>
<dbReference type="eggNOG" id="ENOG502SHF6">
    <property type="taxonomic scope" value="Eukaryota"/>
</dbReference>
<proteinExistence type="predicted"/>
<reference evidence="3" key="1">
    <citation type="journal article" date="2005" name="Nature">
        <title>The map-based sequence of the rice genome.</title>
        <authorList>
            <consortium name="International rice genome sequencing project (IRGSP)"/>
            <person name="Matsumoto T."/>
            <person name="Wu J."/>
            <person name="Kanamori H."/>
            <person name="Katayose Y."/>
            <person name="Fujisawa M."/>
            <person name="Namiki N."/>
            <person name="Mizuno H."/>
            <person name="Yamamoto K."/>
            <person name="Antonio B.A."/>
            <person name="Baba T."/>
            <person name="Sakata K."/>
            <person name="Nagamura Y."/>
            <person name="Aoki H."/>
            <person name="Arikawa K."/>
            <person name="Arita K."/>
            <person name="Bito T."/>
            <person name="Chiden Y."/>
            <person name="Fujitsuka N."/>
            <person name="Fukunaka R."/>
            <person name="Hamada M."/>
            <person name="Harada C."/>
            <person name="Hayashi A."/>
            <person name="Hijishita S."/>
            <person name="Honda M."/>
            <person name="Hosokawa S."/>
            <person name="Ichikawa Y."/>
            <person name="Idonuma A."/>
            <person name="Iijima M."/>
            <person name="Ikeda M."/>
            <person name="Ikeno M."/>
            <person name="Ito K."/>
            <person name="Ito S."/>
            <person name="Ito T."/>
            <person name="Ito Y."/>
            <person name="Ito Y."/>
            <person name="Iwabuchi A."/>
            <person name="Kamiya K."/>
            <person name="Karasawa W."/>
            <person name="Kurita K."/>
            <person name="Katagiri S."/>
            <person name="Kikuta A."/>
            <person name="Kobayashi H."/>
            <person name="Kobayashi N."/>
            <person name="Machita K."/>
            <person name="Maehara T."/>
            <person name="Masukawa M."/>
            <person name="Mizubayashi T."/>
            <person name="Mukai Y."/>
            <person name="Nagasaki H."/>
            <person name="Nagata Y."/>
            <person name="Naito S."/>
            <person name="Nakashima M."/>
            <person name="Nakama Y."/>
            <person name="Nakamichi Y."/>
            <person name="Nakamura M."/>
            <person name="Meguro A."/>
            <person name="Negishi M."/>
            <person name="Ohta I."/>
            <person name="Ohta T."/>
            <person name="Okamoto M."/>
            <person name="Ono N."/>
            <person name="Saji S."/>
            <person name="Sakaguchi M."/>
            <person name="Sakai K."/>
            <person name="Shibata M."/>
            <person name="Shimokawa T."/>
            <person name="Song J."/>
            <person name="Takazaki Y."/>
            <person name="Terasawa K."/>
            <person name="Tsugane M."/>
            <person name="Tsuji K."/>
            <person name="Ueda S."/>
            <person name="Waki K."/>
            <person name="Yamagata H."/>
            <person name="Yamamoto M."/>
            <person name="Yamamoto S."/>
            <person name="Yamane H."/>
            <person name="Yoshiki S."/>
            <person name="Yoshihara R."/>
            <person name="Yukawa K."/>
            <person name="Zhong H."/>
            <person name="Yano M."/>
            <person name="Yuan Q."/>
            <person name="Ouyang S."/>
            <person name="Liu J."/>
            <person name="Jones K.M."/>
            <person name="Gansberger K."/>
            <person name="Moffat K."/>
            <person name="Hill J."/>
            <person name="Bera J."/>
            <person name="Fadrosh D."/>
            <person name="Jin S."/>
            <person name="Johri S."/>
            <person name="Kim M."/>
            <person name="Overton L."/>
            <person name="Reardon M."/>
            <person name="Tsitrin T."/>
            <person name="Vuong H."/>
            <person name="Weaver B."/>
            <person name="Ciecko A."/>
            <person name="Tallon L."/>
            <person name="Jackson J."/>
            <person name="Pai G."/>
            <person name="Aken S.V."/>
            <person name="Utterback T."/>
            <person name="Reidmuller S."/>
            <person name="Feldblyum T."/>
            <person name="Hsiao J."/>
            <person name="Zismann V."/>
            <person name="Iobst S."/>
            <person name="de Vazeille A.R."/>
            <person name="Buell C.R."/>
            <person name="Ying K."/>
            <person name="Li Y."/>
            <person name="Lu T."/>
            <person name="Huang Y."/>
            <person name="Zhao Q."/>
            <person name="Feng Q."/>
            <person name="Zhang L."/>
            <person name="Zhu J."/>
            <person name="Weng Q."/>
            <person name="Mu J."/>
            <person name="Lu Y."/>
            <person name="Fan D."/>
            <person name="Liu Y."/>
            <person name="Guan J."/>
            <person name="Zhang Y."/>
            <person name="Yu S."/>
            <person name="Liu X."/>
            <person name="Zhang Y."/>
            <person name="Hong G."/>
            <person name="Han B."/>
            <person name="Choisne N."/>
            <person name="Demange N."/>
            <person name="Orjeda G."/>
            <person name="Samain S."/>
            <person name="Cattolico L."/>
            <person name="Pelletier E."/>
            <person name="Couloux A."/>
            <person name="Segurens B."/>
            <person name="Wincker P."/>
            <person name="D'Hont A."/>
            <person name="Scarpelli C."/>
            <person name="Weissenbach J."/>
            <person name="Salanoubat M."/>
            <person name="Quetier F."/>
            <person name="Yu Y."/>
            <person name="Kim H.R."/>
            <person name="Rambo T."/>
            <person name="Currie J."/>
            <person name="Collura K."/>
            <person name="Luo M."/>
            <person name="Yang T."/>
            <person name="Ammiraju J.S.S."/>
            <person name="Engler F."/>
            <person name="Soderlund C."/>
            <person name="Wing R.A."/>
            <person name="Palmer L.E."/>
            <person name="de la Bastide M."/>
            <person name="Spiegel L."/>
            <person name="Nascimento L."/>
            <person name="Zutavern T."/>
            <person name="O'Shaughnessy A."/>
            <person name="Dike S."/>
            <person name="Dedhia N."/>
            <person name="Preston R."/>
            <person name="Balija V."/>
            <person name="McCombie W.R."/>
            <person name="Chow T."/>
            <person name="Chen H."/>
            <person name="Chung M."/>
            <person name="Chen C."/>
            <person name="Shaw J."/>
            <person name="Wu H."/>
            <person name="Hsiao K."/>
            <person name="Chao Y."/>
            <person name="Chu M."/>
            <person name="Cheng C."/>
            <person name="Hour A."/>
            <person name="Lee P."/>
            <person name="Lin S."/>
            <person name="Lin Y."/>
            <person name="Liou J."/>
            <person name="Liu S."/>
            <person name="Hsing Y."/>
            <person name="Raghuvanshi S."/>
            <person name="Mohanty A."/>
            <person name="Bharti A.K."/>
            <person name="Gaur A."/>
            <person name="Gupta V."/>
            <person name="Kumar D."/>
            <person name="Ravi V."/>
            <person name="Vij S."/>
            <person name="Kapur A."/>
            <person name="Khurana P."/>
            <person name="Khurana P."/>
            <person name="Khurana J.P."/>
            <person name="Tyagi A.K."/>
            <person name="Gaikwad K."/>
            <person name="Singh A."/>
            <person name="Dalal V."/>
            <person name="Srivastava S."/>
            <person name="Dixit A."/>
            <person name="Pal A.K."/>
            <person name="Ghazi I.A."/>
            <person name="Yadav M."/>
            <person name="Pandit A."/>
            <person name="Bhargava A."/>
            <person name="Sureshbabu K."/>
            <person name="Batra K."/>
            <person name="Sharma T.R."/>
            <person name="Mohapatra T."/>
            <person name="Singh N.K."/>
            <person name="Messing J."/>
            <person name="Nelson A.B."/>
            <person name="Fuks G."/>
            <person name="Kavchok S."/>
            <person name="Keizer G."/>
            <person name="Linton E."/>
            <person name="Llaca V."/>
            <person name="Song R."/>
            <person name="Tanyolac B."/>
            <person name="Young S."/>
            <person name="Ho-Il K."/>
            <person name="Hahn J.H."/>
            <person name="Sangsakoo G."/>
            <person name="Vanavichit A."/>
            <person name="de Mattos Luiz.A.T."/>
            <person name="Zimmer P.D."/>
            <person name="Malone G."/>
            <person name="Dellagostin O."/>
            <person name="de Oliveira A.C."/>
            <person name="Bevan M."/>
            <person name="Bancroft I."/>
            <person name="Minx P."/>
            <person name="Cordum H."/>
            <person name="Wilson R."/>
            <person name="Cheng Z."/>
            <person name="Jin W."/>
            <person name="Jiang J."/>
            <person name="Leong S.A."/>
            <person name="Iwama H."/>
            <person name="Gojobori T."/>
            <person name="Itoh T."/>
            <person name="Niimura Y."/>
            <person name="Fujii Y."/>
            <person name="Habara T."/>
            <person name="Sakai H."/>
            <person name="Sato Y."/>
            <person name="Wilson G."/>
            <person name="Kumar K."/>
            <person name="McCouch S."/>
            <person name="Juretic N."/>
            <person name="Hoen D."/>
            <person name="Wright S."/>
            <person name="Bruskiewich R."/>
            <person name="Bureau T."/>
            <person name="Miyao A."/>
            <person name="Hirochika H."/>
            <person name="Nishikawa T."/>
            <person name="Kadowaki K."/>
            <person name="Sugiura M."/>
            <person name="Burr B."/>
            <person name="Sasaki T."/>
        </authorList>
    </citation>
    <scope>NUCLEOTIDE SEQUENCE [LARGE SCALE GENOMIC DNA]</scope>
    <source>
        <strain evidence="3">cv. Nipponbare</strain>
    </source>
</reference>
<reference evidence="2 3" key="3">
    <citation type="journal article" date="2013" name="Rice">
        <title>Improvement of the Oryza sativa Nipponbare reference genome using next generation sequence and optical map data.</title>
        <authorList>
            <person name="Kawahara Y."/>
            <person name="de la Bastide M."/>
            <person name="Hamilton J.P."/>
            <person name="Kanamori H."/>
            <person name="McCombie W.R."/>
            <person name="Ouyang S."/>
            <person name="Schwartz D.C."/>
            <person name="Tanaka T."/>
            <person name="Wu J."/>
            <person name="Zhou S."/>
            <person name="Childs K.L."/>
            <person name="Davidson R.M."/>
            <person name="Lin H."/>
            <person name="Quesada-Ocampo L."/>
            <person name="Vaillancourt B."/>
            <person name="Sakai H."/>
            <person name="Lee S.S."/>
            <person name="Kim J."/>
            <person name="Numa H."/>
            <person name="Itoh T."/>
            <person name="Buell C.R."/>
            <person name="Matsumoto T."/>
        </authorList>
    </citation>
    <scope>NUCLEOTIDE SEQUENCE [LARGE SCALE GENOMIC DNA]</scope>
    <source>
        <strain evidence="3">cv. Nipponbare</strain>
    </source>
</reference>
<dbReference type="InParanoid" id="A0A0P0WH06"/>
<feature type="compositionally biased region" description="Basic and acidic residues" evidence="1">
    <location>
        <begin position="25"/>
        <end position="36"/>
    </location>
</feature>
<feature type="region of interest" description="Disordered" evidence="1">
    <location>
        <begin position="1"/>
        <end position="50"/>
    </location>
</feature>
<feature type="non-terminal residue" evidence="2">
    <location>
        <position position="1"/>
    </location>
</feature>
<dbReference type="Gramene" id="Os04t0691750-00">
    <property type="protein sequence ID" value="Os04t0691750-00"/>
    <property type="gene ID" value="Os04g0691750"/>
</dbReference>
<organism evidence="2 3">
    <name type="scientific">Oryza sativa subsp. japonica</name>
    <name type="common">Rice</name>
    <dbReference type="NCBI Taxonomy" id="39947"/>
    <lineage>
        <taxon>Eukaryota</taxon>
        <taxon>Viridiplantae</taxon>
        <taxon>Streptophyta</taxon>
        <taxon>Embryophyta</taxon>
        <taxon>Tracheophyta</taxon>
        <taxon>Spermatophyta</taxon>
        <taxon>Magnoliopsida</taxon>
        <taxon>Liliopsida</taxon>
        <taxon>Poales</taxon>
        <taxon>Poaceae</taxon>
        <taxon>BOP clade</taxon>
        <taxon>Oryzoideae</taxon>
        <taxon>Oryzeae</taxon>
        <taxon>Oryzinae</taxon>
        <taxon>Oryza</taxon>
        <taxon>Oryza sativa</taxon>
    </lineage>
</organism>
<dbReference type="PaxDb" id="39947-A0A0P0WH06"/>
<evidence type="ECO:0000256" key="1">
    <source>
        <dbReference type="SAM" id="MobiDB-lite"/>
    </source>
</evidence>
<feature type="region of interest" description="Disordered" evidence="1">
    <location>
        <begin position="65"/>
        <end position="85"/>
    </location>
</feature>
<dbReference type="AlphaFoldDB" id="A0A0P0WH06"/>
<keyword evidence="3" id="KW-1185">Reference proteome</keyword>
<reference evidence="2 3" key="2">
    <citation type="journal article" date="2013" name="Plant Cell Physiol.">
        <title>Rice Annotation Project Database (RAP-DB): an integrative and interactive database for rice genomics.</title>
        <authorList>
            <person name="Sakai H."/>
            <person name="Lee S.S."/>
            <person name="Tanaka T."/>
            <person name="Numa H."/>
            <person name="Kim J."/>
            <person name="Kawahara Y."/>
            <person name="Wakimoto H."/>
            <person name="Yang C.C."/>
            <person name="Iwamoto M."/>
            <person name="Abe T."/>
            <person name="Yamada Y."/>
            <person name="Muto A."/>
            <person name="Inokuchi H."/>
            <person name="Ikemura T."/>
            <person name="Matsumoto T."/>
            <person name="Sasaki T."/>
            <person name="Itoh T."/>
        </authorList>
    </citation>
    <scope>NUCLEOTIDE SEQUENCE [LARGE SCALE GENOMIC DNA]</scope>
    <source>
        <strain evidence="3">cv. Nipponbare</strain>
    </source>
</reference>